<feature type="binding site" evidence="6">
    <location>
        <position position="238"/>
    </location>
    <ligand>
        <name>chlorophyll a</name>
        <dbReference type="ChEBI" id="CHEBI:58416"/>
        <label>1</label>
    </ligand>
</feature>
<feature type="binding site" evidence="6">
    <location>
        <position position="119"/>
    </location>
    <ligand>
        <name>chlorophyll a</name>
        <dbReference type="ChEBI" id="CHEBI:58416"/>
        <label>1</label>
    </ligand>
</feature>
<feature type="binding site" description="axial binding residue" evidence="6">
    <location>
        <position position="121"/>
    </location>
    <ligand>
        <name>chlorophyll b</name>
        <dbReference type="ChEBI" id="CHEBI:61721"/>
        <label>1</label>
    </ligand>
    <ligandPart>
        <name>Mg</name>
        <dbReference type="ChEBI" id="CHEBI:25107"/>
    </ligandPart>
</feature>
<dbReference type="STRING" id="296587.C1E2V4"/>
<dbReference type="EMBL" id="CP001324">
    <property type="protein sequence ID" value="ACO62410.1"/>
    <property type="molecule type" value="Genomic_DNA"/>
</dbReference>
<dbReference type="InterPro" id="IPR001344">
    <property type="entry name" value="Chloro_AB-bd_pln"/>
</dbReference>
<dbReference type="GO" id="GO:0009765">
    <property type="term" value="P:photosynthesis, light harvesting"/>
    <property type="evidence" value="ECO:0007669"/>
    <property type="project" value="InterPro"/>
</dbReference>
<dbReference type="eggNOG" id="ENOG502QT09">
    <property type="taxonomic scope" value="Eukaryota"/>
</dbReference>
<keyword evidence="5 7" id="KW-0157">Chromophore</keyword>
<dbReference type="InterPro" id="IPR022796">
    <property type="entry name" value="Chloroa_b-bind"/>
</dbReference>
<evidence type="ECO:0000256" key="4">
    <source>
        <dbReference type="ARBA" id="ARBA00022640"/>
    </source>
</evidence>
<evidence type="ECO:0000313" key="8">
    <source>
        <dbReference type="EMBL" id="ACO62410.1"/>
    </source>
</evidence>
<keyword evidence="7" id="KW-0603">Photosystem I</keyword>
<dbReference type="InParanoid" id="C1E2V4"/>
<feature type="binding site" evidence="6">
    <location>
        <position position="98"/>
    </location>
    <ligand>
        <name>chlorophyll a</name>
        <dbReference type="ChEBI" id="CHEBI:58416"/>
        <label>1</label>
    </ligand>
</feature>
<feature type="binding site" evidence="6">
    <location>
        <position position="244"/>
    </location>
    <ligand>
        <name>chlorophyll a</name>
        <dbReference type="ChEBI" id="CHEBI:58416"/>
        <label>1</label>
    </ligand>
</feature>
<proteinExistence type="inferred from homology"/>
<dbReference type="GeneID" id="8241913"/>
<dbReference type="PANTHER" id="PTHR21649">
    <property type="entry name" value="CHLOROPHYLL A/B BINDING PROTEIN"/>
    <property type="match status" value="1"/>
</dbReference>
<dbReference type="OrthoDB" id="423598at2759"/>
<reference evidence="8 9" key="1">
    <citation type="journal article" date="2009" name="Science">
        <title>Green evolution and dynamic adaptations revealed by genomes of the marine picoeukaryotes Micromonas.</title>
        <authorList>
            <person name="Worden A.Z."/>
            <person name="Lee J.H."/>
            <person name="Mock T."/>
            <person name="Rouze P."/>
            <person name="Simmons M.P."/>
            <person name="Aerts A.L."/>
            <person name="Allen A.E."/>
            <person name="Cuvelier M.L."/>
            <person name="Derelle E."/>
            <person name="Everett M.V."/>
            <person name="Foulon E."/>
            <person name="Grimwood J."/>
            <person name="Gundlach H."/>
            <person name="Henrissat B."/>
            <person name="Napoli C."/>
            <person name="McDonald S.M."/>
            <person name="Parker M.S."/>
            <person name="Rombauts S."/>
            <person name="Salamov A."/>
            <person name="Von Dassow P."/>
            <person name="Badger J.H."/>
            <person name="Coutinho P.M."/>
            <person name="Demir E."/>
            <person name="Dubchak I."/>
            <person name="Gentemann C."/>
            <person name="Eikrem W."/>
            <person name="Gready J.E."/>
            <person name="John U."/>
            <person name="Lanier W."/>
            <person name="Lindquist E.A."/>
            <person name="Lucas S."/>
            <person name="Mayer K.F."/>
            <person name="Moreau H."/>
            <person name="Not F."/>
            <person name="Otillar R."/>
            <person name="Panaud O."/>
            <person name="Pangilinan J."/>
            <person name="Paulsen I."/>
            <person name="Piegu B."/>
            <person name="Poliakov A."/>
            <person name="Robbens S."/>
            <person name="Schmutz J."/>
            <person name="Toulza E."/>
            <person name="Wyss T."/>
            <person name="Zelensky A."/>
            <person name="Zhou K."/>
            <person name="Armbrust E.V."/>
            <person name="Bhattacharya D."/>
            <person name="Goodenough U.W."/>
            <person name="Van de Peer Y."/>
            <person name="Grigoriev I.V."/>
        </authorList>
    </citation>
    <scope>NUCLEOTIDE SEQUENCE [LARGE SCALE GENOMIC DNA]</scope>
    <source>
        <strain evidence="9">RCC299 / NOUM17</strain>
    </source>
</reference>
<dbReference type="Gene3D" id="1.10.3460.10">
    <property type="entry name" value="Chlorophyll a/b binding protein domain"/>
    <property type="match status" value="1"/>
</dbReference>
<dbReference type="KEGG" id="mis:MICPUN_90394"/>
<evidence type="ECO:0000256" key="1">
    <source>
        <dbReference type="ARBA" id="ARBA00022494"/>
    </source>
</evidence>
<evidence type="ECO:0000256" key="6">
    <source>
        <dbReference type="PIRSR" id="PIRSR601344-1"/>
    </source>
</evidence>
<evidence type="ECO:0000256" key="2">
    <source>
        <dbReference type="ARBA" id="ARBA00022528"/>
    </source>
</evidence>
<dbReference type="GO" id="GO:0009522">
    <property type="term" value="C:photosystem I"/>
    <property type="evidence" value="ECO:0007669"/>
    <property type="project" value="UniProtKB-KW"/>
</dbReference>
<dbReference type="RefSeq" id="XP_002501152.1">
    <property type="nucleotide sequence ID" value="XM_002501106.1"/>
</dbReference>
<organism evidence="8 9">
    <name type="scientific">Micromonas commoda (strain RCC299 / NOUM17 / CCMP2709)</name>
    <name type="common">Picoplanktonic green alga</name>
    <dbReference type="NCBI Taxonomy" id="296587"/>
    <lineage>
        <taxon>Eukaryota</taxon>
        <taxon>Viridiplantae</taxon>
        <taxon>Chlorophyta</taxon>
        <taxon>Mamiellophyceae</taxon>
        <taxon>Mamiellales</taxon>
        <taxon>Mamiellaceae</taxon>
        <taxon>Micromonas</taxon>
    </lineage>
</organism>
<comment type="subcellular location">
    <subcellularLocation>
        <location evidence="7">Plastid</location>
        <location evidence="7">Chloroplast thylakoid membrane</location>
    </subcellularLocation>
</comment>
<keyword evidence="9" id="KW-1185">Reference proteome</keyword>
<dbReference type="Proteomes" id="UP000002009">
    <property type="component" value="Chromosome 3"/>
</dbReference>
<dbReference type="GO" id="GO:0009523">
    <property type="term" value="C:photosystem II"/>
    <property type="evidence" value="ECO:0007669"/>
    <property type="project" value="UniProtKB-KW"/>
</dbReference>
<sequence length="293" mass="31267">MAAITTSSVTAVRAVKGARATFGSRAAFAAPSAKASKARFVCRAEGEAEAPKEEAPKAVVKKERKKDDLYMMGVSDQNMAYLDGTLPGDFGFDPLGMSDPEGAGGFVNPQWLAYSEVIHGRWAMLGVAGIVAPEILGGMGVIPESTGLVWFTSGAIPPQGTFDYWANPMTIFWVNMCMMNFAEIKRGQDYWFPGSQAETPLLGWEKGFGGSGNPTYPGGKWFNPFNLGKDDMASMQKKEVKNGRLAMMAFLGCMVQAAVTGEGPWKNICDHVADPFGANMLANFGAIGGASPF</sequence>
<dbReference type="FunCoup" id="C1E2V4">
    <property type="interactions" value="495"/>
</dbReference>
<feature type="binding site" evidence="6">
    <location>
        <position position="239"/>
    </location>
    <ligand>
        <name>chlorophyll a</name>
        <dbReference type="ChEBI" id="CHEBI:58416"/>
        <label>1</label>
    </ligand>
</feature>
<dbReference type="GO" id="GO:0009535">
    <property type="term" value="C:chloroplast thylakoid membrane"/>
    <property type="evidence" value="ECO:0007669"/>
    <property type="project" value="UniProtKB-SubCell"/>
</dbReference>
<evidence type="ECO:0000256" key="7">
    <source>
        <dbReference type="RuleBase" id="RU363080"/>
    </source>
</evidence>
<dbReference type="GO" id="GO:0016168">
    <property type="term" value="F:chlorophyll binding"/>
    <property type="evidence" value="ECO:0007669"/>
    <property type="project" value="UniProtKB-KW"/>
</dbReference>
<keyword evidence="3 7" id="KW-0602">Photosynthesis</keyword>
<evidence type="ECO:0000313" key="9">
    <source>
        <dbReference type="Proteomes" id="UP000002009"/>
    </source>
</evidence>
<dbReference type="Pfam" id="PF00504">
    <property type="entry name" value="Chloroa_b-bind"/>
    <property type="match status" value="1"/>
</dbReference>
<feature type="binding site" evidence="6">
    <location>
        <position position="242"/>
    </location>
    <ligand>
        <name>chlorophyll a</name>
        <dbReference type="ChEBI" id="CHEBI:58416"/>
        <label>1</label>
    </ligand>
</feature>
<keyword evidence="7" id="KW-0793">Thylakoid</keyword>
<feature type="binding site" evidence="6">
    <location>
        <position position="256"/>
    </location>
    <ligand>
        <name>chlorophyll a</name>
        <dbReference type="ChEBI" id="CHEBI:58416"/>
        <label>1</label>
    </ligand>
</feature>
<dbReference type="SUPFAM" id="SSF103511">
    <property type="entry name" value="Chlorophyll a-b binding protein"/>
    <property type="match status" value="1"/>
</dbReference>
<protein>
    <recommendedName>
        <fullName evidence="7">Chlorophyll a-b binding protein, chloroplastic</fullName>
    </recommendedName>
</protein>
<dbReference type="OMA" id="MSKQYFL"/>
<evidence type="ECO:0000256" key="3">
    <source>
        <dbReference type="ARBA" id="ARBA00022531"/>
    </source>
</evidence>
<keyword evidence="2 7" id="KW-0150">Chloroplast</keyword>
<accession>C1E2V4</accession>
<keyword evidence="7" id="KW-0604">Photosystem II</keyword>
<name>C1E2V4_MICCC</name>
<keyword evidence="4 7" id="KW-0934">Plastid</keyword>
<feature type="binding site" description="axial binding residue" evidence="6">
    <location>
        <position position="70"/>
    </location>
    <ligand>
        <name>chlorophyll b</name>
        <dbReference type="ChEBI" id="CHEBI:61721"/>
        <label>1</label>
    </ligand>
    <ligandPart>
        <name>Mg</name>
        <dbReference type="ChEBI" id="CHEBI:25107"/>
    </ligandPart>
</feature>
<comment type="similarity">
    <text evidence="7">Belongs to the light-harvesting chlorophyll a/b-binding (LHC) protein family.</text>
</comment>
<feature type="binding site" evidence="6">
    <location>
        <position position="271"/>
    </location>
    <ligand>
        <name>chlorophyll a</name>
        <dbReference type="ChEBI" id="CHEBI:58416"/>
        <label>1</label>
    </ligand>
</feature>
<feature type="binding site" evidence="6">
    <location>
        <position position="116"/>
    </location>
    <ligand>
        <name>chlorophyll a</name>
        <dbReference type="ChEBI" id="CHEBI:58416"/>
        <label>1</label>
    </ligand>
</feature>
<comment type="function">
    <text evidence="7">The light-harvesting complex (LHC) functions as a light receptor, it captures and delivers excitation energy to photosystems with which it is closely associated.</text>
</comment>
<dbReference type="AlphaFoldDB" id="C1E2V4"/>
<gene>
    <name evidence="8" type="primary">LHCA3</name>
    <name evidence="8" type="ORF">MICPUN_90394</name>
</gene>
<evidence type="ECO:0000256" key="5">
    <source>
        <dbReference type="ARBA" id="ARBA00022991"/>
    </source>
</evidence>
<keyword evidence="1 6" id="KW-0148">Chlorophyll</keyword>